<reference evidence="2" key="1">
    <citation type="submission" date="2021-03" db="EMBL/GenBank/DDBJ databases">
        <title>Complete Genome of Pseudoalteromonas xiamenensis STKMTI.2, a new potential marine bacterium producing anti-Vibrio compounds.</title>
        <authorList>
            <person name="Handayani D.P."/>
            <person name="Isnansetyo A."/>
            <person name="Istiqomah I."/>
            <person name="Jumina J."/>
        </authorList>
    </citation>
    <scope>NUCLEOTIDE SEQUENCE</scope>
    <source>
        <strain evidence="2">STKMTI.2</strain>
        <plasmid evidence="2">unnamed5</plasmid>
    </source>
</reference>
<keyword evidence="2" id="KW-0614">Plasmid</keyword>
<dbReference type="InterPro" id="IPR036568">
    <property type="entry name" value="GGCT-like_sf"/>
</dbReference>
<evidence type="ECO:0000259" key="1">
    <source>
        <dbReference type="Pfam" id="PF06094"/>
    </source>
</evidence>
<evidence type="ECO:0000313" key="2">
    <source>
        <dbReference type="EMBL" id="QTH73523.1"/>
    </source>
</evidence>
<keyword evidence="3" id="KW-1185">Reference proteome</keyword>
<dbReference type="KEGG" id="pxi:J5O05_18705"/>
<dbReference type="RefSeq" id="WP_208845135.1">
    <property type="nucleotide sequence ID" value="NZ_CP072135.1"/>
</dbReference>
<dbReference type="InterPro" id="IPR013024">
    <property type="entry name" value="GGCT-like"/>
</dbReference>
<accession>A0A975HMV9</accession>
<gene>
    <name evidence="2" type="ORF">J5O05_18705</name>
</gene>
<dbReference type="SUPFAM" id="SSF110857">
    <property type="entry name" value="Gamma-glutamyl cyclotransferase-like"/>
    <property type="match status" value="1"/>
</dbReference>
<dbReference type="EMBL" id="CP072135">
    <property type="protein sequence ID" value="QTH73523.1"/>
    <property type="molecule type" value="Genomic_DNA"/>
</dbReference>
<evidence type="ECO:0000313" key="3">
    <source>
        <dbReference type="Proteomes" id="UP000664904"/>
    </source>
</evidence>
<dbReference type="Proteomes" id="UP000664904">
    <property type="component" value="Plasmid unnamed5"/>
</dbReference>
<dbReference type="CDD" id="cd06661">
    <property type="entry name" value="GGCT_like"/>
    <property type="match status" value="1"/>
</dbReference>
<dbReference type="Gene3D" id="3.10.490.10">
    <property type="entry name" value="Gamma-glutamyl cyclotransferase-like"/>
    <property type="match status" value="1"/>
</dbReference>
<sequence length="113" mass="12711">MPKLFSYGTLQLPQVQLDTFGRHLEGISDAIIGFKLELVEITDPAVLASSGQTHHPILRRSESVCEEVAGTVFDISDDELRQADSYEVDDYERIEVPLKSGLTCWAYVERLLK</sequence>
<proteinExistence type="predicted"/>
<geneLocation type="plasmid" evidence="2 3">
    <name>unnamed5</name>
</geneLocation>
<dbReference type="InterPro" id="IPR009288">
    <property type="entry name" value="AIG2-like_dom"/>
</dbReference>
<organism evidence="2 3">
    <name type="scientific">Pseudoalteromonas xiamenensis</name>
    <dbReference type="NCBI Taxonomy" id="882626"/>
    <lineage>
        <taxon>Bacteria</taxon>
        <taxon>Pseudomonadati</taxon>
        <taxon>Pseudomonadota</taxon>
        <taxon>Gammaproteobacteria</taxon>
        <taxon>Alteromonadales</taxon>
        <taxon>Pseudoalteromonadaceae</taxon>
        <taxon>Pseudoalteromonas</taxon>
    </lineage>
</organism>
<protein>
    <submittedName>
        <fullName evidence="2">Gamma-glutamylcyclotransferase</fullName>
    </submittedName>
</protein>
<dbReference type="Pfam" id="PF06094">
    <property type="entry name" value="GGACT"/>
    <property type="match status" value="1"/>
</dbReference>
<name>A0A975HMV9_9GAMM</name>
<dbReference type="AlphaFoldDB" id="A0A975HMV9"/>
<feature type="domain" description="Gamma-glutamylcyclotransferase AIG2-like" evidence="1">
    <location>
        <begin position="4"/>
        <end position="108"/>
    </location>
</feature>